<keyword evidence="1" id="KW-0966">Cell projection</keyword>
<reference evidence="1" key="1">
    <citation type="submission" date="2016-10" db="EMBL/GenBank/DDBJ databases">
        <authorList>
            <person name="de Groot N.N."/>
        </authorList>
    </citation>
    <scope>NUCLEOTIDE SEQUENCE</scope>
</reference>
<dbReference type="AlphaFoldDB" id="A0A1W1CEH2"/>
<proteinExistence type="predicted"/>
<keyword evidence="1" id="KW-0282">Flagellum</keyword>
<evidence type="ECO:0000313" key="1">
    <source>
        <dbReference type="EMBL" id="SFV64112.1"/>
    </source>
</evidence>
<gene>
    <name evidence="1" type="ORF">MNB_SUP05-5-974</name>
</gene>
<protein>
    <submittedName>
        <fullName evidence="1">Flagellar motor protein</fullName>
    </submittedName>
</protein>
<accession>A0A1W1CEH2</accession>
<sequence length="382" mass="43563">MNDKQFNANATYKTGENGDVNLKTSYTQNKGSKALNNINLNTRQKLGKYSNIELGIDFAKGTNSKNGQYLSFNRDKDNNNSNIKLINSESNLGVEIGHKHTFSDNISAYFKLGQKITSDKDDKEVKRRLFNSGITFIKPNSEGYLDNFEVDVELGYRTDKAIGDNDVDSRDQYLFTIGTKGSYSDEVKVFSNLEISKVNNKTQDKIEKRNNELEIGFAYRPIDSDFVNIISKVNYFDRINDVAYVDTLTNIEKEKGFVLSEEAIIDIDKNWQISEKLAYRLSEENILDLPTAKSSYWLLAGKLGYKINENSRVWLELRHLRSSTAKDAKQGVVLGYSQRINKSIELAVGYNFTEFDDNLTYLDYSMRGIFVRVSGIFGEDNF</sequence>
<keyword evidence="1" id="KW-0969">Cilium</keyword>
<organism evidence="1">
    <name type="scientific">hydrothermal vent metagenome</name>
    <dbReference type="NCBI Taxonomy" id="652676"/>
    <lineage>
        <taxon>unclassified sequences</taxon>
        <taxon>metagenomes</taxon>
        <taxon>ecological metagenomes</taxon>
    </lineage>
</organism>
<dbReference type="EMBL" id="FPHJ01000041">
    <property type="protein sequence ID" value="SFV64112.1"/>
    <property type="molecule type" value="Genomic_DNA"/>
</dbReference>
<name>A0A1W1CEH2_9ZZZZ</name>